<dbReference type="OrthoDB" id="7862313at2759"/>
<dbReference type="AlphaFoldDB" id="A0A0M0JAE9"/>
<evidence type="ECO:0000313" key="2">
    <source>
        <dbReference type="EMBL" id="KOO23536.1"/>
    </source>
</evidence>
<accession>A0A0M0JAE9</accession>
<dbReference type="GO" id="GO:0046856">
    <property type="term" value="P:phosphatidylinositol dephosphorylation"/>
    <property type="evidence" value="ECO:0007669"/>
    <property type="project" value="InterPro"/>
</dbReference>
<dbReference type="SMART" id="SM00128">
    <property type="entry name" value="IPPc"/>
    <property type="match status" value="1"/>
</dbReference>
<dbReference type="EMBL" id="JWZX01003182">
    <property type="protein sequence ID" value="KOO23536.1"/>
    <property type="molecule type" value="Genomic_DNA"/>
</dbReference>
<evidence type="ECO:0000259" key="1">
    <source>
        <dbReference type="SMART" id="SM00128"/>
    </source>
</evidence>
<evidence type="ECO:0000313" key="3">
    <source>
        <dbReference type="Proteomes" id="UP000037460"/>
    </source>
</evidence>
<dbReference type="PANTHER" id="PTHR11200">
    <property type="entry name" value="INOSITOL 5-PHOSPHATASE"/>
    <property type="match status" value="1"/>
</dbReference>
<feature type="domain" description="Inositol polyphosphate-related phosphatase" evidence="1">
    <location>
        <begin position="21"/>
        <end position="329"/>
    </location>
</feature>
<dbReference type="PANTHER" id="PTHR11200:SF291">
    <property type="entry name" value="INOSITOL 5-PHOSPHATASE"/>
    <property type="match status" value="1"/>
</dbReference>
<dbReference type="Pfam" id="PF22669">
    <property type="entry name" value="Exo_endo_phos2"/>
    <property type="match status" value="1"/>
</dbReference>
<name>A0A0M0JAE9_9EUKA</name>
<dbReference type="InterPro" id="IPR000300">
    <property type="entry name" value="IPPc"/>
</dbReference>
<dbReference type="Proteomes" id="UP000037460">
    <property type="component" value="Unassembled WGS sequence"/>
</dbReference>
<proteinExistence type="predicted"/>
<dbReference type="SUPFAM" id="SSF56219">
    <property type="entry name" value="DNase I-like"/>
    <property type="match status" value="1"/>
</dbReference>
<reference evidence="3" key="1">
    <citation type="journal article" date="2015" name="PLoS Genet.">
        <title>Genome Sequence and Transcriptome Analyses of Chrysochromulina tobin: Metabolic Tools for Enhanced Algal Fitness in the Prominent Order Prymnesiales (Haptophyceae).</title>
        <authorList>
            <person name="Hovde B.T."/>
            <person name="Deodato C.R."/>
            <person name="Hunsperger H.M."/>
            <person name="Ryken S.A."/>
            <person name="Yost W."/>
            <person name="Jha R.K."/>
            <person name="Patterson J."/>
            <person name="Monnat R.J. Jr."/>
            <person name="Barlow S.B."/>
            <person name="Starkenburg S.R."/>
            <person name="Cattolico R.A."/>
        </authorList>
    </citation>
    <scope>NUCLEOTIDE SEQUENCE</scope>
    <source>
        <strain evidence="3">CCMP291</strain>
    </source>
</reference>
<dbReference type="Gene3D" id="3.60.10.10">
    <property type="entry name" value="Endonuclease/exonuclease/phosphatase"/>
    <property type="match status" value="1"/>
</dbReference>
<comment type="caution">
    <text evidence="2">The sequence shown here is derived from an EMBL/GenBank/DDBJ whole genome shotgun (WGS) entry which is preliminary data.</text>
</comment>
<gene>
    <name evidence="2" type="ORF">Ctob_001193</name>
</gene>
<dbReference type="InterPro" id="IPR036691">
    <property type="entry name" value="Endo/exonu/phosph_ase_sf"/>
</dbReference>
<dbReference type="GO" id="GO:0004439">
    <property type="term" value="F:phosphatidylinositol-4,5-bisphosphate 5-phosphatase activity"/>
    <property type="evidence" value="ECO:0007669"/>
    <property type="project" value="TreeGrafter"/>
</dbReference>
<dbReference type="InterPro" id="IPR046985">
    <property type="entry name" value="IP5"/>
</dbReference>
<sequence length="593" mass="64402">MRTEPALCELIASFTTSAGEQPVTIRVASFNMGRGVPTSSEDIRRWLRPDTRPSLYAVTVQECKYEPVLGASDCEGDWLRLLSLSLGPEYERLSSISMRDIRLAVYVLRELAHEVSQIETAHKATGLGGVVGNKGAVASSLHLRNSSLCFVGAHLAARPERLAERNANFADILEGLRLGRKEFELTQQFHHVFWAGDLNYRVELPFEEAISAAETVQLPGGGAKIVGLAKLLESDQLRRERGAGNAFQGFVEPPLTFAPTYKCEVGVFPRVYADKRGQAPSFTDRVLYHSLARCEHELAVLSYEAEPTVTLSDHTPVSATFELRLRAHQRLPSIPKVEPLHKPRSPLSTRQAAAAAASTHEPCQLCITELTVELLNVPPPSAEGALCCSRARWEGVGAIQLTYSGSFLEAAGESIVVHETGTEIADEIAHQMVETDAAVTEAVTEATLATPRRIVEAVLHPLVHDLAHLREQHLLILVRQGKTLVGGGALPLANLCSPRLASFECTVTLRGKPTAVLRGRGQAFEERPGAAMSRWPMASVPPALAPAVLPAAVLERMREGAADVDAVDKDVKVDSNCTEDDVDAVKQCAVWEI</sequence>
<organism evidence="2 3">
    <name type="scientific">Chrysochromulina tobinii</name>
    <dbReference type="NCBI Taxonomy" id="1460289"/>
    <lineage>
        <taxon>Eukaryota</taxon>
        <taxon>Haptista</taxon>
        <taxon>Haptophyta</taxon>
        <taxon>Prymnesiophyceae</taxon>
        <taxon>Prymnesiales</taxon>
        <taxon>Chrysochromulinaceae</taxon>
        <taxon>Chrysochromulina</taxon>
    </lineage>
</organism>
<protein>
    <submittedName>
        <fullName evidence="2">Inositol 5-phosphatase</fullName>
    </submittedName>
</protein>
<keyword evidence="3" id="KW-1185">Reference proteome</keyword>